<dbReference type="InterPro" id="IPR002931">
    <property type="entry name" value="Transglutaminase-like"/>
</dbReference>
<evidence type="ECO:0000313" key="4">
    <source>
        <dbReference type="Proteomes" id="UP001286174"/>
    </source>
</evidence>
<keyword evidence="4" id="KW-1185">Reference proteome</keyword>
<dbReference type="InterPro" id="IPR038765">
    <property type="entry name" value="Papain-like_cys_pep_sf"/>
</dbReference>
<dbReference type="Proteomes" id="UP001286174">
    <property type="component" value="Unassembled WGS sequence"/>
</dbReference>
<dbReference type="PANTHER" id="PTHR46333:SF2">
    <property type="entry name" value="CYTOKINESIS PROTEIN 3"/>
    <property type="match status" value="1"/>
</dbReference>
<protein>
    <recommendedName>
        <fullName evidence="2">Transglutaminase-like domain-containing protein</fullName>
    </recommendedName>
</protein>
<dbReference type="RefSeq" id="WP_370596214.1">
    <property type="nucleotide sequence ID" value="NZ_JALBUR010000018.1"/>
</dbReference>
<proteinExistence type="predicted"/>
<dbReference type="PROSITE" id="PS51257">
    <property type="entry name" value="PROKAR_LIPOPROTEIN"/>
    <property type="match status" value="1"/>
</dbReference>
<dbReference type="EMBL" id="JALBUR010000018">
    <property type="protein sequence ID" value="MDX8419964.1"/>
    <property type="molecule type" value="Genomic_DNA"/>
</dbReference>
<sequence>MTNKLLTLLAISSLALSGCSLMPLPSASSATSASTAASSAVPQEAVSSAFYYDQLNQNAREAYGELLQGANDGQSSVSFSKPVSQDDFLCAMTAFSRDHPEVPGTSSWTWTGYQNGSVITQASWNAGDDAAAQMEAVSQAADQVVAANPDPSDPVASIQYFYEWIIQNTDYGRSTYDQDIRSVFLDHVSVCSGYARAFKYLCDKAGIECVVVEGEANDARHAWNLVTINGNTYWVDVTWGDPLYQQDSSGQSLTYRYFCVPDDLMLNTHTIDYGAGDPDSDSYVSNVFQYPSCSDLSLDYYVRDGSYFTSYDRMSVYQYFMNRFAAGQYQCALQFSKDICQQAFDDLLSGDVPYMQTIMAGWFTGRVTCQYSTDPDTGVLEISFSS</sequence>
<dbReference type="Pfam" id="PF01841">
    <property type="entry name" value="Transglut_core"/>
    <property type="match status" value="1"/>
</dbReference>
<dbReference type="GO" id="GO:0005737">
    <property type="term" value="C:cytoplasm"/>
    <property type="evidence" value="ECO:0007669"/>
    <property type="project" value="TreeGrafter"/>
</dbReference>
<dbReference type="InterPro" id="IPR052557">
    <property type="entry name" value="CAP/Cytokinesis_protein"/>
</dbReference>
<dbReference type="PANTHER" id="PTHR46333">
    <property type="entry name" value="CYTOKINESIS PROTEIN 3"/>
    <property type="match status" value="1"/>
</dbReference>
<accession>A0AB35U4V9</accession>
<organism evidence="3 4">
    <name type="scientific">Grylomicrobium aquisgranensis</name>
    <dbReference type="NCBI Taxonomy" id="2926318"/>
    <lineage>
        <taxon>Bacteria</taxon>
        <taxon>Bacillati</taxon>
        <taxon>Bacillota</taxon>
        <taxon>Erysipelotrichia</taxon>
        <taxon>Erysipelotrichales</taxon>
        <taxon>Erysipelotrichaceae</taxon>
        <taxon>Grylomicrobium</taxon>
    </lineage>
</organism>
<evidence type="ECO:0000256" key="1">
    <source>
        <dbReference type="SAM" id="SignalP"/>
    </source>
</evidence>
<name>A0AB35U4V9_9FIRM</name>
<dbReference type="Gene3D" id="3.10.620.30">
    <property type="match status" value="1"/>
</dbReference>
<comment type="caution">
    <text evidence="3">The sequence shown here is derived from an EMBL/GenBank/DDBJ whole genome shotgun (WGS) entry which is preliminary data.</text>
</comment>
<feature type="chain" id="PRO_5044256231" description="Transglutaminase-like domain-containing protein" evidence="1">
    <location>
        <begin position="18"/>
        <end position="386"/>
    </location>
</feature>
<keyword evidence="1" id="KW-0732">Signal</keyword>
<dbReference type="SUPFAM" id="SSF54001">
    <property type="entry name" value="Cysteine proteinases"/>
    <property type="match status" value="1"/>
</dbReference>
<reference evidence="3 4" key="1">
    <citation type="submission" date="2022-03" db="EMBL/GenBank/DDBJ databases">
        <title>Novel taxa within the pig intestine.</title>
        <authorList>
            <person name="Wylensek D."/>
            <person name="Bishof K."/>
            <person name="Afrizal A."/>
            <person name="Clavel T."/>
        </authorList>
    </citation>
    <scope>NUCLEOTIDE SEQUENCE [LARGE SCALE GENOMIC DNA]</scope>
    <source>
        <strain evidence="3 4">CLA-KB-P133</strain>
    </source>
</reference>
<dbReference type="SMART" id="SM00460">
    <property type="entry name" value="TGc"/>
    <property type="match status" value="1"/>
</dbReference>
<dbReference type="AlphaFoldDB" id="A0AB35U4V9"/>
<evidence type="ECO:0000313" key="3">
    <source>
        <dbReference type="EMBL" id="MDX8419964.1"/>
    </source>
</evidence>
<gene>
    <name evidence="3" type="ORF">MOZ60_07630</name>
</gene>
<evidence type="ECO:0000259" key="2">
    <source>
        <dbReference type="SMART" id="SM00460"/>
    </source>
</evidence>
<feature type="signal peptide" evidence="1">
    <location>
        <begin position="1"/>
        <end position="17"/>
    </location>
</feature>
<feature type="domain" description="Transglutaminase-like" evidence="2">
    <location>
        <begin position="183"/>
        <end position="239"/>
    </location>
</feature>